<evidence type="ECO:0000313" key="3">
    <source>
        <dbReference type="Proteomes" id="UP000483379"/>
    </source>
</evidence>
<dbReference type="Gene3D" id="2.10.70.10">
    <property type="entry name" value="Complement Module, domain 1"/>
    <property type="match status" value="1"/>
</dbReference>
<dbReference type="AlphaFoldDB" id="A0A6M0JX18"/>
<reference evidence="2 3" key="1">
    <citation type="submission" date="2020-02" db="EMBL/GenBank/DDBJ databases">
        <title>Genome sequences of Thiorhodococcus mannitoliphagus and Thiorhodococcus minor, purple sulfur photosynthetic bacteria in the gammaproteobacterial family, Chromatiaceae.</title>
        <authorList>
            <person name="Aviles F.A."/>
            <person name="Meyer T.E."/>
            <person name="Kyndt J.A."/>
        </authorList>
    </citation>
    <scope>NUCLEOTIDE SEQUENCE [LARGE SCALE GENOMIC DNA]</scope>
    <source>
        <strain evidence="2 3">DSM 11518</strain>
    </source>
</reference>
<organism evidence="2 3">
    <name type="scientific">Thiorhodococcus minor</name>
    <dbReference type="NCBI Taxonomy" id="57489"/>
    <lineage>
        <taxon>Bacteria</taxon>
        <taxon>Pseudomonadati</taxon>
        <taxon>Pseudomonadota</taxon>
        <taxon>Gammaproteobacteria</taxon>
        <taxon>Chromatiales</taxon>
        <taxon>Chromatiaceae</taxon>
        <taxon>Thiorhodococcus</taxon>
    </lineage>
</organism>
<evidence type="ECO:0000313" key="2">
    <source>
        <dbReference type="EMBL" id="NEV60857.1"/>
    </source>
</evidence>
<dbReference type="Proteomes" id="UP000483379">
    <property type="component" value="Unassembled WGS sequence"/>
</dbReference>
<dbReference type="InterPro" id="IPR019600">
    <property type="entry name" value="Hemin_uptake_protein_HemP"/>
</dbReference>
<feature type="compositionally biased region" description="Basic and acidic residues" evidence="1">
    <location>
        <begin position="15"/>
        <end position="30"/>
    </location>
</feature>
<dbReference type="Pfam" id="PF10636">
    <property type="entry name" value="hemP"/>
    <property type="match status" value="1"/>
</dbReference>
<sequence length="63" mass="7284">MISTQRPLHGRQQGARKDRPETAAPKRIDSKALMAGHNLLMIEHMGSHYYLRMTRNNKLILTK</sequence>
<dbReference type="EMBL" id="JAAIJQ010000005">
    <property type="protein sequence ID" value="NEV60857.1"/>
    <property type="molecule type" value="Genomic_DNA"/>
</dbReference>
<gene>
    <name evidence="2" type="ORF">G3446_02920</name>
</gene>
<keyword evidence="3" id="KW-1185">Reference proteome</keyword>
<feature type="region of interest" description="Disordered" evidence="1">
    <location>
        <begin position="1"/>
        <end position="30"/>
    </location>
</feature>
<evidence type="ECO:0000256" key="1">
    <source>
        <dbReference type="SAM" id="MobiDB-lite"/>
    </source>
</evidence>
<comment type="caution">
    <text evidence="2">The sequence shown here is derived from an EMBL/GenBank/DDBJ whole genome shotgun (WGS) entry which is preliminary data.</text>
</comment>
<dbReference type="RefSeq" id="WP_164450900.1">
    <property type="nucleotide sequence ID" value="NZ_JAAIJQ010000005.1"/>
</dbReference>
<proteinExistence type="predicted"/>
<accession>A0A6M0JX18</accession>
<protein>
    <submittedName>
        <fullName evidence="2">Hemin uptake protein HemP</fullName>
    </submittedName>
</protein>
<name>A0A6M0JX18_9GAMM</name>